<name>A0ABP5K2I2_9ACTN</name>
<dbReference type="SUPFAM" id="SSF51735">
    <property type="entry name" value="NAD(P)-binding Rossmann-fold domains"/>
    <property type="match status" value="1"/>
</dbReference>
<keyword evidence="3" id="KW-1185">Reference proteome</keyword>
<dbReference type="EMBL" id="BAAANS010000119">
    <property type="protein sequence ID" value="GAA2126240.1"/>
    <property type="molecule type" value="Genomic_DNA"/>
</dbReference>
<dbReference type="InterPro" id="IPR036291">
    <property type="entry name" value="NAD(P)-bd_dom_sf"/>
</dbReference>
<sequence>MRPVTAGRTFVVLGGAGRLGRHLLPMLRAQGHRVIGVSRNPADDSPPDGWVCADLTAAARWASVQDRLLDLLGGAGEVVLVDLVLDRTSVVSMRRSISAATTFTVRTRRLLAVEGHAVRVLAAGTTAALAPLGFQTPYGRAKRQQALHYARLEAVDLVLLPQLVGTAKPERSGDQPGAVAGNSCTYEAAAAALQTVGHHQARRSLWVVRGGDPQPYVHRGIAGLPGALGSLVLSHTVGRNSPTAHRRASRERLALLPPRIRAGVDHHGAPERLVRAFERYLNMPRARTVIAGDQPARSKEDDEQYP</sequence>
<accession>A0ABP5K2I2</accession>
<organism evidence="2 3">
    <name type="scientific">Kitasatospora saccharophila</name>
    <dbReference type="NCBI Taxonomy" id="407973"/>
    <lineage>
        <taxon>Bacteria</taxon>
        <taxon>Bacillati</taxon>
        <taxon>Actinomycetota</taxon>
        <taxon>Actinomycetes</taxon>
        <taxon>Kitasatosporales</taxon>
        <taxon>Streptomycetaceae</taxon>
        <taxon>Kitasatospora</taxon>
    </lineage>
</organism>
<dbReference type="Pfam" id="PF01370">
    <property type="entry name" value="Epimerase"/>
    <property type="match status" value="1"/>
</dbReference>
<dbReference type="InterPro" id="IPR001509">
    <property type="entry name" value="Epimerase_deHydtase"/>
</dbReference>
<evidence type="ECO:0000313" key="3">
    <source>
        <dbReference type="Proteomes" id="UP001500897"/>
    </source>
</evidence>
<evidence type="ECO:0000259" key="1">
    <source>
        <dbReference type="Pfam" id="PF01370"/>
    </source>
</evidence>
<dbReference type="Proteomes" id="UP001500897">
    <property type="component" value="Unassembled WGS sequence"/>
</dbReference>
<comment type="caution">
    <text evidence="2">The sequence shown here is derived from an EMBL/GenBank/DDBJ whole genome shotgun (WGS) entry which is preliminary data.</text>
</comment>
<dbReference type="Gene3D" id="3.40.50.720">
    <property type="entry name" value="NAD(P)-binding Rossmann-like Domain"/>
    <property type="match status" value="1"/>
</dbReference>
<evidence type="ECO:0000313" key="2">
    <source>
        <dbReference type="EMBL" id="GAA2126240.1"/>
    </source>
</evidence>
<reference evidence="3" key="1">
    <citation type="journal article" date="2019" name="Int. J. Syst. Evol. Microbiol.">
        <title>The Global Catalogue of Microorganisms (GCM) 10K type strain sequencing project: providing services to taxonomists for standard genome sequencing and annotation.</title>
        <authorList>
            <consortium name="The Broad Institute Genomics Platform"/>
            <consortium name="The Broad Institute Genome Sequencing Center for Infectious Disease"/>
            <person name="Wu L."/>
            <person name="Ma J."/>
        </authorList>
    </citation>
    <scope>NUCLEOTIDE SEQUENCE [LARGE SCALE GENOMIC DNA]</scope>
    <source>
        <strain evidence="3">JCM 14559</strain>
    </source>
</reference>
<protein>
    <recommendedName>
        <fullName evidence="1">NAD-dependent epimerase/dehydratase domain-containing protein</fullName>
    </recommendedName>
</protein>
<feature type="domain" description="NAD-dependent epimerase/dehydratase" evidence="1">
    <location>
        <begin position="11"/>
        <end position="63"/>
    </location>
</feature>
<gene>
    <name evidence="2" type="ORF">GCM10009759_78550</name>
</gene>
<proteinExistence type="predicted"/>